<comment type="caution">
    <text evidence="2">The sequence shown here is derived from an EMBL/GenBank/DDBJ whole genome shotgun (WGS) entry which is preliminary data.</text>
</comment>
<sequence>MASMAEDYRQTYREVEQRKHAPEYNLNVIHQNLESLGDPLNAVLKIVEARNKRMTVDQQRAEANRRLQEQLAKQHEQEVAQREQEEAEQEAAQEAQPPPDAPQEPSEPQVMEAMTLTPPQPLPAVDLSPLGLPDSLSHSEAMALLQQLLVTRQLWGYVGVTDGQSASPVLRVLFDVVAYGENPYNSYQQLVRYYGKADPTDLGWVPQLPNFFTALTTLGYQPPRGSRKRGGSGEGSSPGDGEAGGSSGGGGGGGGLGARLLNLQALLRLLADLTRLHREGRVDLGFGSQGQAAFKGLLTALLRMLLDPVLAPRLLSDVVAALEGLMRSWDEPAWRRICDDAAAAAAELGPSHRAAYRAITTAQGLSERLRVWQQCAAMQLLRKTLPQSAAGGSGAGGGVSQRGHVGVDITQVQKLLGRASAASVKSLVKSLSRERGGAPDYWRLLTVLQCAHLVVWHTASVAEAGAPPLPAETDEVVRWMCSYLKAVEQGLRGQQDTVMRIKVFLADVTTNYELLAGLGE</sequence>
<dbReference type="EMBL" id="BRXU01000004">
    <property type="protein sequence ID" value="GLC50901.1"/>
    <property type="molecule type" value="Genomic_DNA"/>
</dbReference>
<feature type="region of interest" description="Disordered" evidence="1">
    <location>
        <begin position="57"/>
        <end position="109"/>
    </location>
</feature>
<evidence type="ECO:0000256" key="1">
    <source>
        <dbReference type="SAM" id="MobiDB-lite"/>
    </source>
</evidence>
<protein>
    <submittedName>
        <fullName evidence="2">Uncharacterized protein</fullName>
    </submittedName>
</protein>
<accession>A0A9W6BG78</accession>
<reference evidence="2 3" key="1">
    <citation type="journal article" date="2023" name="Commun. Biol.">
        <title>Reorganization of the ancestral sex-determining regions during the evolution of trioecy in Pleodorina starrii.</title>
        <authorList>
            <person name="Takahashi K."/>
            <person name="Suzuki S."/>
            <person name="Kawai-Toyooka H."/>
            <person name="Yamamoto K."/>
            <person name="Hamaji T."/>
            <person name="Ootsuki R."/>
            <person name="Yamaguchi H."/>
            <person name="Kawachi M."/>
            <person name="Higashiyama T."/>
            <person name="Nozaki H."/>
        </authorList>
    </citation>
    <scope>NUCLEOTIDE SEQUENCE [LARGE SCALE GENOMIC DNA]</scope>
    <source>
        <strain evidence="2 3">NIES-4479</strain>
    </source>
</reference>
<dbReference type="Proteomes" id="UP001165080">
    <property type="component" value="Unassembled WGS sequence"/>
</dbReference>
<feature type="compositionally biased region" description="Basic and acidic residues" evidence="1">
    <location>
        <begin position="57"/>
        <end position="84"/>
    </location>
</feature>
<evidence type="ECO:0000313" key="3">
    <source>
        <dbReference type="Proteomes" id="UP001165080"/>
    </source>
</evidence>
<feature type="region of interest" description="Disordered" evidence="1">
    <location>
        <begin position="219"/>
        <end position="251"/>
    </location>
</feature>
<proteinExistence type="predicted"/>
<name>A0A9W6BG78_9CHLO</name>
<organism evidence="2 3">
    <name type="scientific">Pleodorina starrii</name>
    <dbReference type="NCBI Taxonomy" id="330485"/>
    <lineage>
        <taxon>Eukaryota</taxon>
        <taxon>Viridiplantae</taxon>
        <taxon>Chlorophyta</taxon>
        <taxon>core chlorophytes</taxon>
        <taxon>Chlorophyceae</taxon>
        <taxon>CS clade</taxon>
        <taxon>Chlamydomonadales</taxon>
        <taxon>Volvocaceae</taxon>
        <taxon>Pleodorina</taxon>
    </lineage>
</organism>
<evidence type="ECO:0000313" key="2">
    <source>
        <dbReference type="EMBL" id="GLC50901.1"/>
    </source>
</evidence>
<feature type="compositionally biased region" description="Gly residues" evidence="1">
    <location>
        <begin position="232"/>
        <end position="251"/>
    </location>
</feature>
<gene>
    <name evidence="2" type="primary">PLEST008559</name>
    <name evidence="2" type="ORF">PLESTB_000444800</name>
</gene>
<keyword evidence="3" id="KW-1185">Reference proteome</keyword>
<dbReference type="AlphaFoldDB" id="A0A9W6BG78"/>